<reference evidence="4" key="2">
    <citation type="submission" date="2010-03" db="EMBL/GenBank/DDBJ databases">
        <title>The genome sequence of Coccidioides posadasii strain Silveira.</title>
        <authorList>
            <consortium name="The Broad Institute Genome Sequencing Center for Infectious Disease"/>
            <person name="Neafsey D."/>
            <person name="Orbach M."/>
            <person name="Henn M.R."/>
            <person name="Cole G.T."/>
            <person name="Galgiani J."/>
            <person name="Gardner M.J."/>
            <person name="Kirkland T.N."/>
            <person name="Taylor J.W."/>
            <person name="Young S.K."/>
            <person name="Zeng Q."/>
            <person name="Koehrsen M."/>
            <person name="Alvarado L."/>
            <person name="Berlin A."/>
            <person name="Borenstein D."/>
            <person name="Chapman S.B."/>
            <person name="Chen Z."/>
            <person name="Engels R."/>
            <person name="Freedman E."/>
            <person name="Gellesch M."/>
            <person name="Goldberg J."/>
            <person name="Griggs A."/>
            <person name="Gujja S."/>
            <person name="Heilman E."/>
            <person name="Heiman D."/>
            <person name="Howarth C."/>
            <person name="Jen D."/>
            <person name="Larson L."/>
            <person name="Mehta T."/>
            <person name="Neiman D."/>
            <person name="Park D."/>
            <person name="Pearson M."/>
            <person name="Richards J."/>
            <person name="Roberts A."/>
            <person name="Saif S."/>
            <person name="Shea T."/>
            <person name="Shenoy N."/>
            <person name="Sisk P."/>
            <person name="Stolte C."/>
            <person name="Sykes S."/>
            <person name="Walk T."/>
            <person name="White J."/>
            <person name="Yandava C."/>
            <person name="Haas B."/>
            <person name="Nusbaum C."/>
            <person name="Birren B."/>
        </authorList>
    </citation>
    <scope>NUCLEOTIDE SEQUENCE [LARGE SCALE GENOMIC DNA]</scope>
    <source>
        <strain evidence="4">RMSCC 757 / Silveira</strain>
    </source>
</reference>
<keyword evidence="4" id="KW-1185">Reference proteome</keyword>
<dbReference type="EMBL" id="GL636487">
    <property type="protein sequence ID" value="EFW21173.1"/>
    <property type="molecule type" value="Genomic_DNA"/>
</dbReference>
<evidence type="ECO:0000313" key="3">
    <source>
        <dbReference type="EMBL" id="EFW21173.1"/>
    </source>
</evidence>
<gene>
    <name evidence="3" type="ORF">CPSG_01330</name>
</gene>
<keyword evidence="1" id="KW-0479">Metal-binding</keyword>
<dbReference type="GO" id="GO:0004478">
    <property type="term" value="F:methionine adenosyltransferase activity"/>
    <property type="evidence" value="ECO:0007669"/>
    <property type="project" value="InterPro"/>
</dbReference>
<dbReference type="GO" id="GO:0005524">
    <property type="term" value="F:ATP binding"/>
    <property type="evidence" value="ECO:0007669"/>
    <property type="project" value="InterPro"/>
</dbReference>
<dbReference type="Pfam" id="PF00438">
    <property type="entry name" value="S-AdoMet_synt_N"/>
    <property type="match status" value="1"/>
</dbReference>
<evidence type="ECO:0000259" key="2">
    <source>
        <dbReference type="Pfam" id="PF00438"/>
    </source>
</evidence>
<dbReference type="GO" id="GO:0006556">
    <property type="term" value="P:S-adenosylmethionine biosynthetic process"/>
    <property type="evidence" value="ECO:0007669"/>
    <property type="project" value="InterPro"/>
</dbReference>
<dbReference type="Proteomes" id="UP000002497">
    <property type="component" value="Unassembled WGS sequence"/>
</dbReference>
<sequence>MGSIANGVQKREGTFLFTSESVGEGHPDKIADQVSDAILDACLAEDPLSK</sequence>
<dbReference type="HOGENOM" id="CLU_3129695_0_0_1"/>
<feature type="domain" description="S-adenosylmethionine synthetase N-terminal" evidence="2">
    <location>
        <begin position="15"/>
        <end position="50"/>
    </location>
</feature>
<dbReference type="VEuPathDB" id="FungiDB:D8B26_007388"/>
<dbReference type="AlphaFoldDB" id="E9CUS8"/>
<name>E9CUS8_COCPS</name>
<dbReference type="SUPFAM" id="SSF55973">
    <property type="entry name" value="S-adenosylmethionine synthetase"/>
    <property type="match status" value="1"/>
</dbReference>
<organism evidence="4">
    <name type="scientific">Coccidioides posadasii (strain RMSCC 757 / Silveira)</name>
    <name type="common">Valley fever fungus</name>
    <dbReference type="NCBI Taxonomy" id="443226"/>
    <lineage>
        <taxon>Eukaryota</taxon>
        <taxon>Fungi</taxon>
        <taxon>Dikarya</taxon>
        <taxon>Ascomycota</taxon>
        <taxon>Pezizomycotina</taxon>
        <taxon>Eurotiomycetes</taxon>
        <taxon>Eurotiomycetidae</taxon>
        <taxon>Onygenales</taxon>
        <taxon>Onygenaceae</taxon>
        <taxon>Coccidioides</taxon>
    </lineage>
</organism>
<dbReference type="GO" id="GO:0046872">
    <property type="term" value="F:metal ion binding"/>
    <property type="evidence" value="ECO:0007669"/>
    <property type="project" value="UniProtKB-KW"/>
</dbReference>
<proteinExistence type="predicted"/>
<dbReference type="Gene3D" id="3.30.300.10">
    <property type="match status" value="1"/>
</dbReference>
<dbReference type="InterPro" id="IPR022628">
    <property type="entry name" value="S-AdoMet_synt_N"/>
</dbReference>
<protein>
    <recommendedName>
        <fullName evidence="2">S-adenosylmethionine synthetase N-terminal domain-containing protein</fullName>
    </recommendedName>
</protein>
<feature type="non-terminal residue" evidence="3">
    <location>
        <position position="50"/>
    </location>
</feature>
<dbReference type="InterPro" id="IPR022636">
    <property type="entry name" value="S-AdoMet_synthetase_sfam"/>
</dbReference>
<evidence type="ECO:0000256" key="1">
    <source>
        <dbReference type="ARBA" id="ARBA00022723"/>
    </source>
</evidence>
<dbReference type="InterPro" id="IPR002133">
    <property type="entry name" value="S-AdoMet_synthetase"/>
</dbReference>
<evidence type="ECO:0000313" key="4">
    <source>
        <dbReference type="Proteomes" id="UP000002497"/>
    </source>
</evidence>
<accession>E9CUS8</accession>
<dbReference type="PANTHER" id="PTHR11964">
    <property type="entry name" value="S-ADENOSYLMETHIONINE SYNTHETASE"/>
    <property type="match status" value="1"/>
</dbReference>
<dbReference type="VEuPathDB" id="FungiDB:CPSG_01330"/>
<reference evidence="4" key="1">
    <citation type="journal article" date="2010" name="Genome Res.">
        <title>Population genomic sequencing of Coccidioides fungi reveals recent hybridization and transposon control.</title>
        <authorList>
            <person name="Neafsey D.E."/>
            <person name="Barker B.M."/>
            <person name="Sharpton T.J."/>
            <person name="Stajich J.E."/>
            <person name="Park D.J."/>
            <person name="Whiston E."/>
            <person name="Hung C.-Y."/>
            <person name="McMahan C."/>
            <person name="White J."/>
            <person name="Sykes S."/>
            <person name="Heiman D."/>
            <person name="Young S."/>
            <person name="Zeng Q."/>
            <person name="Abouelleil A."/>
            <person name="Aftuck L."/>
            <person name="Bessette D."/>
            <person name="Brown A."/>
            <person name="FitzGerald M."/>
            <person name="Lui A."/>
            <person name="Macdonald J.P."/>
            <person name="Priest M."/>
            <person name="Orbach M.J."/>
            <person name="Galgiani J.N."/>
            <person name="Kirkland T.N."/>
            <person name="Cole G.T."/>
            <person name="Birren B.W."/>
            <person name="Henn M.R."/>
            <person name="Taylor J.W."/>
            <person name="Rounsley S.D."/>
        </authorList>
    </citation>
    <scope>NUCLEOTIDE SEQUENCE [LARGE SCALE GENOMIC DNA]</scope>
    <source>
        <strain evidence="4">RMSCC 757 / Silveira</strain>
    </source>
</reference>
<dbReference type="STRING" id="443226.E9CUS8"/>